<sequence>MKRFISMVMMCVWLCACNSQPPVFVDFEALQPNDVFTSSRSETQISIQALETIKIHSLQVNRGHCSLIHSRIPHAELHYGQKVSAIVACEELDIREITVNTDQGMFTFNF</sequence>
<dbReference type="EMBL" id="JAUTBK010000002">
    <property type="protein sequence ID" value="MDQ1210036.1"/>
    <property type="molecule type" value="Genomic_DNA"/>
</dbReference>
<organism evidence="2 3">
    <name type="scientific">Acinetobacter baylyi</name>
    <dbReference type="NCBI Taxonomy" id="202950"/>
    <lineage>
        <taxon>Bacteria</taxon>
        <taxon>Pseudomonadati</taxon>
        <taxon>Pseudomonadota</taxon>
        <taxon>Gammaproteobacteria</taxon>
        <taxon>Moraxellales</taxon>
        <taxon>Moraxellaceae</taxon>
        <taxon>Acinetobacter</taxon>
    </lineage>
</organism>
<keyword evidence="1" id="KW-0732">Signal</keyword>
<feature type="chain" id="PRO_5046784967" description="Lipoprotein" evidence="1">
    <location>
        <begin position="22"/>
        <end position="110"/>
    </location>
</feature>
<accession>A0ABU0UZS6</accession>
<protein>
    <recommendedName>
        <fullName evidence="4">Lipoprotein</fullName>
    </recommendedName>
</protein>
<evidence type="ECO:0000313" key="2">
    <source>
        <dbReference type="EMBL" id="MDQ1210036.1"/>
    </source>
</evidence>
<proteinExistence type="predicted"/>
<dbReference type="Proteomes" id="UP001233360">
    <property type="component" value="Unassembled WGS sequence"/>
</dbReference>
<evidence type="ECO:0000313" key="3">
    <source>
        <dbReference type="Proteomes" id="UP001233360"/>
    </source>
</evidence>
<reference evidence="2 3" key="1">
    <citation type="submission" date="2023-07" db="EMBL/GenBank/DDBJ databases">
        <title>Functional and genomic diversity of the sorghum phyllosphere microbiome.</title>
        <authorList>
            <person name="Shade A."/>
        </authorList>
    </citation>
    <scope>NUCLEOTIDE SEQUENCE [LARGE SCALE GENOMIC DNA]</scope>
    <source>
        <strain evidence="2 3">SORGH_AS_0887</strain>
    </source>
</reference>
<dbReference type="PROSITE" id="PS51257">
    <property type="entry name" value="PROKAR_LIPOPROTEIN"/>
    <property type="match status" value="1"/>
</dbReference>
<name>A0ABU0UZS6_ACIBI</name>
<feature type="signal peptide" evidence="1">
    <location>
        <begin position="1"/>
        <end position="21"/>
    </location>
</feature>
<dbReference type="RefSeq" id="WP_307004568.1">
    <property type="nucleotide sequence ID" value="NZ_JAUTBK010000002.1"/>
</dbReference>
<evidence type="ECO:0000256" key="1">
    <source>
        <dbReference type="SAM" id="SignalP"/>
    </source>
</evidence>
<keyword evidence="3" id="KW-1185">Reference proteome</keyword>
<evidence type="ECO:0008006" key="4">
    <source>
        <dbReference type="Google" id="ProtNLM"/>
    </source>
</evidence>
<gene>
    <name evidence="2" type="ORF">QE380_002959</name>
</gene>
<comment type="caution">
    <text evidence="2">The sequence shown here is derived from an EMBL/GenBank/DDBJ whole genome shotgun (WGS) entry which is preliminary data.</text>
</comment>